<evidence type="ECO:0000256" key="1">
    <source>
        <dbReference type="ARBA" id="ARBA00009346"/>
    </source>
</evidence>
<accession>A0ABX9G506</accession>
<dbReference type="Proteomes" id="UP000253201">
    <property type="component" value="Unassembled WGS sequence"/>
</dbReference>
<keyword evidence="4" id="KW-1185">Reference proteome</keyword>
<name>A0ABX9G506_9ENTR</name>
<dbReference type="InterPro" id="IPR000290">
    <property type="entry name" value="Colicin_pyocin"/>
</dbReference>
<evidence type="ECO:0000313" key="3">
    <source>
        <dbReference type="EMBL" id="RBP13588.1"/>
    </source>
</evidence>
<reference evidence="3 4" key="1">
    <citation type="submission" date="2018-06" db="EMBL/GenBank/DDBJ databases">
        <title>Genomic Encyclopedia of Type Strains, Phase IV (KMG-IV): sequencing the most valuable type-strain genomes for metagenomic binning, comparative biology and taxonomic classification.</title>
        <authorList>
            <person name="Goeker M."/>
        </authorList>
    </citation>
    <scope>NUCLEOTIDE SEQUENCE [LARGE SCALE GENOMIC DNA]</scope>
    <source>
        <strain evidence="3 4">DSM 27453</strain>
    </source>
</reference>
<comment type="caution">
    <text evidence="3">The sequence shown here is derived from an EMBL/GenBank/DDBJ whole genome shotgun (WGS) entry which is preliminary data.</text>
</comment>
<keyword evidence="2" id="KW-0079">Bacteriocin immunity</keyword>
<dbReference type="InterPro" id="IPR035900">
    <property type="entry name" value="Colicin_E_sf"/>
</dbReference>
<comment type="similarity">
    <text evidence="1">Belongs to the colicins ColE2/ColE8/ColE9 and pyocins S1/S2 family.</text>
</comment>
<dbReference type="RefSeq" id="WP_113857491.1">
    <property type="nucleotide sequence ID" value="NZ_QNRL01000002.1"/>
</dbReference>
<sequence>MFKERLEYYTEQEMLDYLNEFFDDSRELKGKALNDHLSKLVHHLIKITHHPEGSNLIFYPPDDREDSPEGVLEEIKRWRKSQGLPLFKDSE</sequence>
<protein>
    <submittedName>
        <fullName evidence="3">Colicin immunity protein/pyocin immunity protein</fullName>
    </submittedName>
</protein>
<dbReference type="EMBL" id="QNRL01000002">
    <property type="protein sequence ID" value="RBP13588.1"/>
    <property type="molecule type" value="Genomic_DNA"/>
</dbReference>
<dbReference type="SUPFAM" id="SSF47345">
    <property type="entry name" value="Colicin E immunity proteins"/>
    <property type="match status" value="1"/>
</dbReference>
<proteinExistence type="inferred from homology"/>
<evidence type="ECO:0000313" key="4">
    <source>
        <dbReference type="Proteomes" id="UP000253201"/>
    </source>
</evidence>
<dbReference type="CDD" id="cd16363">
    <property type="entry name" value="Col_Im_like"/>
    <property type="match status" value="1"/>
</dbReference>
<organism evidence="3 4">
    <name type="scientific">Pseudocitrobacter faecalis</name>
    <dbReference type="NCBI Taxonomy" id="1398493"/>
    <lineage>
        <taxon>Bacteria</taxon>
        <taxon>Pseudomonadati</taxon>
        <taxon>Pseudomonadota</taxon>
        <taxon>Gammaproteobacteria</taxon>
        <taxon>Enterobacterales</taxon>
        <taxon>Enterobacteriaceae</taxon>
        <taxon>Pseudocitrobacter</taxon>
    </lineage>
</organism>
<dbReference type="Pfam" id="PF01320">
    <property type="entry name" value="Colicin_Pyocin"/>
    <property type="match status" value="1"/>
</dbReference>
<gene>
    <name evidence="3" type="ORF">DFQ50_102332</name>
</gene>
<evidence type="ECO:0000256" key="2">
    <source>
        <dbReference type="ARBA" id="ARBA00023025"/>
    </source>
</evidence>
<dbReference type="PRINTS" id="PR01299">
    <property type="entry name" value="PYOCIN"/>
</dbReference>
<dbReference type="Gene3D" id="1.10.1200.20">
    <property type="entry name" value="Colicin E immunity protein"/>
    <property type="match status" value="1"/>
</dbReference>